<sequence length="204" mass="22752">MDVNELDQDLLHQFSCLGTTDKDDLVKQLQKVLAGCQLNETTAAFFLDMNNWNLQAAICSYFDFETTCNKLPCMTLVCDSTIGEGESVPPNTKFRKSWRVENSGTEPWPEGVCLNYTSGEQMGECIRVPVPCLPAKEIIELSVDLTSPSDLGVFQSKWRMMTSNGSFFGDIIWVIISVSDSGTLAVTQQLHQLSTSQSNDDQMW</sequence>
<dbReference type="GO" id="GO:0016236">
    <property type="term" value="P:macroautophagy"/>
    <property type="evidence" value="ECO:0007669"/>
    <property type="project" value="TreeGrafter"/>
</dbReference>
<reference evidence="3" key="1">
    <citation type="submission" date="2025-08" db="UniProtKB">
        <authorList>
            <consortium name="RefSeq"/>
        </authorList>
    </citation>
    <scope>IDENTIFICATION</scope>
</reference>
<dbReference type="Gene3D" id="1.10.8.10">
    <property type="entry name" value="DNA helicase RuvA subunit, C-terminal domain"/>
    <property type="match status" value="1"/>
</dbReference>
<dbReference type="PANTHER" id="PTHR20930">
    <property type="entry name" value="OVARIAN CARCINOMA ANTIGEN CA125-RELATED"/>
    <property type="match status" value="1"/>
</dbReference>
<dbReference type="InterPro" id="IPR039517">
    <property type="entry name" value="C6orf106_UBA-like"/>
</dbReference>
<dbReference type="Pfam" id="PF16158">
    <property type="entry name" value="N_BRCA1_IG"/>
    <property type="match status" value="1"/>
</dbReference>
<dbReference type="KEGG" id="csol:105362654"/>
<dbReference type="RefSeq" id="XP_011498440.1">
    <property type="nucleotide sequence ID" value="XM_011500138.1"/>
</dbReference>
<protein>
    <submittedName>
        <fullName evidence="3">Uncharacterized protein C6orf106 homolog</fullName>
    </submittedName>
</protein>
<dbReference type="CDD" id="cd14947">
    <property type="entry name" value="NBR1_like"/>
    <property type="match status" value="1"/>
</dbReference>
<evidence type="ECO:0000313" key="3">
    <source>
        <dbReference type="RefSeq" id="XP_011498440.1"/>
    </source>
</evidence>
<keyword evidence="2" id="KW-1185">Reference proteome</keyword>
<feature type="domain" description="Nbr1 FW" evidence="1">
    <location>
        <begin position="81"/>
        <end position="178"/>
    </location>
</feature>
<dbReference type="GeneID" id="105362654"/>
<name>A0AAJ6YI13_9HYME</name>
<dbReference type="Pfam" id="PF14555">
    <property type="entry name" value="UBA_4"/>
    <property type="match status" value="1"/>
</dbReference>
<dbReference type="Gene3D" id="2.60.40.10">
    <property type="entry name" value="Immunoglobulins"/>
    <property type="match status" value="1"/>
</dbReference>
<dbReference type="CDD" id="cd14349">
    <property type="entry name" value="UBA_CF106"/>
    <property type="match status" value="1"/>
</dbReference>
<dbReference type="InterPro" id="IPR013783">
    <property type="entry name" value="Ig-like_fold"/>
</dbReference>
<proteinExistence type="predicted"/>
<evidence type="ECO:0000313" key="2">
    <source>
        <dbReference type="Proteomes" id="UP000695007"/>
    </source>
</evidence>
<dbReference type="InterPro" id="IPR032350">
    <property type="entry name" value="Nbr1_FW"/>
</dbReference>
<dbReference type="PANTHER" id="PTHR20930:SF0">
    <property type="entry name" value="PROTEIN ILRUN"/>
    <property type="match status" value="1"/>
</dbReference>
<gene>
    <name evidence="3" type="primary">LOC105362654</name>
</gene>
<dbReference type="SUPFAM" id="SSF46934">
    <property type="entry name" value="UBA-like"/>
    <property type="match status" value="1"/>
</dbReference>
<dbReference type="GO" id="GO:0043130">
    <property type="term" value="F:ubiquitin binding"/>
    <property type="evidence" value="ECO:0007669"/>
    <property type="project" value="TreeGrafter"/>
</dbReference>
<evidence type="ECO:0000259" key="1">
    <source>
        <dbReference type="Pfam" id="PF16158"/>
    </source>
</evidence>
<dbReference type="AlphaFoldDB" id="A0AAJ6YI13"/>
<dbReference type="GO" id="GO:0000407">
    <property type="term" value="C:phagophore assembly site"/>
    <property type="evidence" value="ECO:0007669"/>
    <property type="project" value="TreeGrafter"/>
</dbReference>
<accession>A0AAJ6YI13</accession>
<organism evidence="2 3">
    <name type="scientific">Ceratosolen solmsi marchali</name>
    <dbReference type="NCBI Taxonomy" id="326594"/>
    <lineage>
        <taxon>Eukaryota</taxon>
        <taxon>Metazoa</taxon>
        <taxon>Ecdysozoa</taxon>
        <taxon>Arthropoda</taxon>
        <taxon>Hexapoda</taxon>
        <taxon>Insecta</taxon>
        <taxon>Pterygota</taxon>
        <taxon>Neoptera</taxon>
        <taxon>Endopterygota</taxon>
        <taxon>Hymenoptera</taxon>
        <taxon>Apocrita</taxon>
        <taxon>Proctotrupomorpha</taxon>
        <taxon>Chalcidoidea</taxon>
        <taxon>Agaonidae</taxon>
        <taxon>Agaoninae</taxon>
        <taxon>Ceratosolen</taxon>
    </lineage>
</organism>
<dbReference type="Proteomes" id="UP000695007">
    <property type="component" value="Unplaced"/>
</dbReference>
<dbReference type="InterPro" id="IPR009060">
    <property type="entry name" value="UBA-like_sf"/>
</dbReference>